<dbReference type="Proteomes" id="UP000028073">
    <property type="component" value="Unassembled WGS sequence"/>
</dbReference>
<dbReference type="SUPFAM" id="SSF53098">
    <property type="entry name" value="Ribonuclease H-like"/>
    <property type="match status" value="1"/>
</dbReference>
<reference evidence="2 3" key="1">
    <citation type="submission" date="2014-06" db="EMBL/GenBank/DDBJ databases">
        <title>Whole Genome Sequences of Three Symbiotic Endozoicomonas Bacteria.</title>
        <authorList>
            <person name="Neave M.J."/>
            <person name="Apprill A."/>
            <person name="Voolstra C.R."/>
        </authorList>
    </citation>
    <scope>NUCLEOTIDE SEQUENCE [LARGE SCALE GENOMIC DNA]</scope>
    <source>
        <strain evidence="2 3">DSM 25634</strain>
    </source>
</reference>
<evidence type="ECO:0000313" key="2">
    <source>
        <dbReference type="EMBL" id="KEQ15026.1"/>
    </source>
</evidence>
<proteinExistence type="predicted"/>
<name>A0A081N9A3_9GAMM</name>
<evidence type="ECO:0000313" key="3">
    <source>
        <dbReference type="Proteomes" id="UP000028073"/>
    </source>
</evidence>
<dbReference type="eggNOG" id="COG3385">
    <property type="taxonomic scope" value="Bacteria"/>
</dbReference>
<organism evidence="2 3">
    <name type="scientific">Endozoicomonas numazuensis</name>
    <dbReference type="NCBI Taxonomy" id="1137799"/>
    <lineage>
        <taxon>Bacteria</taxon>
        <taxon>Pseudomonadati</taxon>
        <taxon>Pseudomonadota</taxon>
        <taxon>Gammaproteobacteria</taxon>
        <taxon>Oceanospirillales</taxon>
        <taxon>Endozoicomonadaceae</taxon>
        <taxon>Endozoicomonas</taxon>
    </lineage>
</organism>
<accession>A0A081N9A3</accession>
<feature type="domain" description="Transposase IS701-like DDE" evidence="1">
    <location>
        <begin position="21"/>
        <end position="218"/>
    </location>
</feature>
<dbReference type="InterPro" id="IPR012337">
    <property type="entry name" value="RNaseH-like_sf"/>
</dbReference>
<evidence type="ECO:0000259" key="1">
    <source>
        <dbReference type="Pfam" id="PF13546"/>
    </source>
</evidence>
<keyword evidence="3" id="KW-1185">Reference proteome</keyword>
<dbReference type="EMBL" id="JOKH01000007">
    <property type="protein sequence ID" value="KEQ15026.1"/>
    <property type="molecule type" value="Genomic_DNA"/>
</dbReference>
<comment type="caution">
    <text evidence="2">The sequence shown here is derived from an EMBL/GenBank/DDBJ whole genome shotgun (WGS) entry which is preliminary data.</text>
</comment>
<dbReference type="InterPro" id="IPR038721">
    <property type="entry name" value="IS701-like_DDE_dom"/>
</dbReference>
<protein>
    <recommendedName>
        <fullName evidence="1">Transposase IS701-like DDE domain-containing protein</fullName>
    </recommendedName>
</protein>
<sequence>MISGEGFLTQALLVIQYENVWSSYHHWVSQGKWRWRDLAHRLILLVCSKVPDGQITSIILDDLTIERCSAKAPACRIHRQHSKKKNRGLYIPGQCWVFLAIAFQRPSDKVHTAISVMAFPSPKSGNISKIKMAKAMLKSVRQSLQGRILRLLTDSWFMNGPRMQPALELGYEVIGHIPKNRALYALPVEANPPSPFKRKGRKRIYGAKMTPEEVEKLPVTMMTVWLYRKYRTVSFRSCICRARFLKGRIVRVVWSRFENDKGQTETKLFLSINPDLEAHEVLLAYSLRWPIEPMFQQLKHEFGCKHLWQRRLRTVLRWMHIKMAGYALMQLLTICQNPAAIAIAKIAWRLPDTVTAGTLRRAMFWIIPQFQIRDCWNRYEQKLELELPDKDERSGSILPKAT</sequence>
<dbReference type="AlphaFoldDB" id="A0A081N9A3"/>
<dbReference type="RefSeq" id="WP_034841272.1">
    <property type="nucleotide sequence ID" value="NZ_JOKH01000007.1"/>
</dbReference>
<dbReference type="Pfam" id="PF13546">
    <property type="entry name" value="DDE_5"/>
    <property type="match status" value="1"/>
</dbReference>
<dbReference type="STRING" id="1137799.GZ78_24400"/>
<gene>
    <name evidence="2" type="ORF">GZ78_24400</name>
</gene>